<organism evidence="3 4">
    <name type="scientific">Thauera sinica</name>
    <dbReference type="NCBI Taxonomy" id="2665146"/>
    <lineage>
        <taxon>Bacteria</taxon>
        <taxon>Pseudomonadati</taxon>
        <taxon>Pseudomonadota</taxon>
        <taxon>Betaproteobacteria</taxon>
        <taxon>Rhodocyclales</taxon>
        <taxon>Zoogloeaceae</taxon>
        <taxon>Thauera</taxon>
    </lineage>
</organism>
<proteinExistence type="predicted"/>
<feature type="transmembrane region" description="Helical" evidence="2">
    <location>
        <begin position="20"/>
        <end position="41"/>
    </location>
</feature>
<accession>A0ABW1AYP7</accession>
<keyword evidence="2" id="KW-0472">Membrane</keyword>
<evidence type="ECO:0000313" key="3">
    <source>
        <dbReference type="EMBL" id="MFC5772053.1"/>
    </source>
</evidence>
<keyword evidence="2" id="KW-0812">Transmembrane</keyword>
<sequence length="216" mass="23646">MSDISGTTQHRHVPLLRVAAAAWLLLISAAAVINHVAVSNLDRDADNERDMRIAVLEGRLAELAHHVEQGERQPAALPLARYESERQALDRRLDALEQALGERPTAESLLSLRARIEQLEARPDTGRSATPAAVRPRPPTPPKPQVIEPPFRVIGAELRADERFLSILPADAGALSQVRLLRPGEAEAGWRLDAIEGNAAVFRHSDAVRRLAVPAR</sequence>
<feature type="region of interest" description="Disordered" evidence="1">
    <location>
        <begin position="122"/>
        <end position="148"/>
    </location>
</feature>
<evidence type="ECO:0000313" key="4">
    <source>
        <dbReference type="Proteomes" id="UP001595974"/>
    </source>
</evidence>
<keyword evidence="4" id="KW-1185">Reference proteome</keyword>
<dbReference type="EMBL" id="JBHSOG010000102">
    <property type="protein sequence ID" value="MFC5772053.1"/>
    <property type="molecule type" value="Genomic_DNA"/>
</dbReference>
<dbReference type="Proteomes" id="UP001595974">
    <property type="component" value="Unassembled WGS sequence"/>
</dbReference>
<name>A0ABW1AYP7_9RHOO</name>
<evidence type="ECO:0008006" key="5">
    <source>
        <dbReference type="Google" id="ProtNLM"/>
    </source>
</evidence>
<comment type="caution">
    <text evidence="3">The sequence shown here is derived from an EMBL/GenBank/DDBJ whole genome shotgun (WGS) entry which is preliminary data.</text>
</comment>
<evidence type="ECO:0000256" key="1">
    <source>
        <dbReference type="SAM" id="MobiDB-lite"/>
    </source>
</evidence>
<reference evidence="4" key="1">
    <citation type="journal article" date="2019" name="Int. J. Syst. Evol. Microbiol.">
        <title>The Global Catalogue of Microorganisms (GCM) 10K type strain sequencing project: providing services to taxonomists for standard genome sequencing and annotation.</title>
        <authorList>
            <consortium name="The Broad Institute Genomics Platform"/>
            <consortium name="The Broad Institute Genome Sequencing Center for Infectious Disease"/>
            <person name="Wu L."/>
            <person name="Ma J."/>
        </authorList>
    </citation>
    <scope>NUCLEOTIDE SEQUENCE [LARGE SCALE GENOMIC DNA]</scope>
    <source>
        <strain evidence="4">SHR3</strain>
    </source>
</reference>
<gene>
    <name evidence="3" type="ORF">ACFPTN_21945</name>
</gene>
<protein>
    <recommendedName>
        <fullName evidence="5">Secreted protein</fullName>
    </recommendedName>
</protein>
<keyword evidence="2" id="KW-1133">Transmembrane helix</keyword>
<evidence type="ECO:0000256" key="2">
    <source>
        <dbReference type="SAM" id="Phobius"/>
    </source>
</evidence>
<dbReference type="RefSeq" id="WP_096444979.1">
    <property type="nucleotide sequence ID" value="NZ_JBHSOG010000102.1"/>
</dbReference>